<dbReference type="Pfam" id="PF13263">
    <property type="entry name" value="PHP_C"/>
    <property type="match status" value="1"/>
</dbReference>
<dbReference type="PANTHER" id="PTHR42924">
    <property type="entry name" value="EXONUCLEASE"/>
    <property type="match status" value="1"/>
</dbReference>
<proteinExistence type="predicted"/>
<dbReference type="Proteomes" id="UP000229500">
    <property type="component" value="Unassembled WGS sequence"/>
</dbReference>
<keyword evidence="1" id="KW-0808">Transferase</keyword>
<reference evidence="2" key="1">
    <citation type="submission" date="2017-09" db="EMBL/GenBank/DDBJ databases">
        <title>Depth-based differentiation of microbial function through sediment-hosted aquifers and enrichment of novel symbionts in the deep terrestrial subsurface.</title>
        <authorList>
            <person name="Probst A.J."/>
            <person name="Ladd B."/>
            <person name="Jarett J.K."/>
            <person name="Geller-Mcgrath D.E."/>
            <person name="Sieber C.M.K."/>
            <person name="Emerson J.B."/>
            <person name="Anantharaman K."/>
            <person name="Thomas B.C."/>
            <person name="Malmstrom R."/>
            <person name="Stieglmeier M."/>
            <person name="Klingl A."/>
            <person name="Woyke T."/>
            <person name="Ryan C.M."/>
            <person name="Banfield J.F."/>
        </authorList>
    </citation>
    <scope>NUCLEOTIDE SEQUENCE [LARGE SCALE GENOMIC DNA]</scope>
</reference>
<gene>
    <name evidence="1" type="ORF">COU96_01430</name>
</gene>
<protein>
    <submittedName>
        <fullName evidence="1">Phosphotransferase</fullName>
    </submittedName>
</protein>
<organism evidence="1 2">
    <name type="scientific">Candidatus Shapirobacteria bacterium CG10_big_fil_rev_8_21_14_0_10_38_14</name>
    <dbReference type="NCBI Taxonomy" id="1974483"/>
    <lineage>
        <taxon>Bacteria</taxon>
        <taxon>Candidatus Shapironibacteriota</taxon>
    </lineage>
</organism>
<dbReference type="SUPFAM" id="SSF89550">
    <property type="entry name" value="PHP domain-like"/>
    <property type="match status" value="1"/>
</dbReference>
<evidence type="ECO:0000313" key="2">
    <source>
        <dbReference type="Proteomes" id="UP000229500"/>
    </source>
</evidence>
<dbReference type="PANTHER" id="PTHR42924:SF3">
    <property type="entry name" value="POLYMERASE_HISTIDINOL PHOSPHATASE N-TERMINAL DOMAIN-CONTAINING PROTEIN"/>
    <property type="match status" value="1"/>
</dbReference>
<name>A0A2M8L5Q5_9BACT</name>
<dbReference type="EMBL" id="PFEL01000055">
    <property type="protein sequence ID" value="PJE69126.1"/>
    <property type="molecule type" value="Genomic_DNA"/>
</dbReference>
<dbReference type="Gene3D" id="3.20.20.140">
    <property type="entry name" value="Metal-dependent hydrolases"/>
    <property type="match status" value="1"/>
</dbReference>
<comment type="caution">
    <text evidence="1">The sequence shown here is derived from an EMBL/GenBank/DDBJ whole genome shotgun (WGS) entry which is preliminary data.</text>
</comment>
<dbReference type="InterPro" id="IPR052018">
    <property type="entry name" value="PHP_domain"/>
</dbReference>
<dbReference type="AlphaFoldDB" id="A0A2M8L5Q5"/>
<accession>A0A2M8L5Q5</accession>
<sequence length="256" mass="28355">MAKISLKKIEQMAGLSKADLHVHLIEGDPEELLSYVQEKTDLNVIAITDHDSIESALKVKQAWQGMGYRFDLIVGEEINSAEGHIVGLFLNKTIASNLPIEETIRQIHAQGGLAIAAHPFQSMSIRRPGVVLMDGIGFLTLLKFGRQLDGIEVVNATPTLKDENLQASLINKTVLLKAEIGSSDAHIPEAIGRGYTVFKGKNSQDLRKAIILCQTQAIYSGWNLFALIKYFFFFLPEALRIAAYNLTHPFVKKTKN</sequence>
<dbReference type="GO" id="GO:0016740">
    <property type="term" value="F:transferase activity"/>
    <property type="evidence" value="ECO:0007669"/>
    <property type="project" value="UniProtKB-KW"/>
</dbReference>
<dbReference type="GO" id="GO:0035312">
    <property type="term" value="F:5'-3' DNA exonuclease activity"/>
    <property type="evidence" value="ECO:0007669"/>
    <property type="project" value="TreeGrafter"/>
</dbReference>
<dbReference type="InterPro" id="IPR016195">
    <property type="entry name" value="Pol/histidinol_Pase-like"/>
</dbReference>
<dbReference type="GO" id="GO:0004534">
    <property type="term" value="F:5'-3' RNA exonuclease activity"/>
    <property type="evidence" value="ECO:0007669"/>
    <property type="project" value="TreeGrafter"/>
</dbReference>
<evidence type="ECO:0000313" key="1">
    <source>
        <dbReference type="EMBL" id="PJE69126.1"/>
    </source>
</evidence>